<dbReference type="Gene3D" id="1.20.1440.120">
    <property type="entry name" value="Recombination protein O, C-terminal domain"/>
    <property type="match status" value="1"/>
</dbReference>
<keyword evidence="5 7" id="KW-0234">DNA repair</keyword>
<evidence type="ECO:0000256" key="3">
    <source>
        <dbReference type="ARBA" id="ARBA00022763"/>
    </source>
</evidence>
<evidence type="ECO:0000259" key="8">
    <source>
        <dbReference type="Pfam" id="PF11967"/>
    </source>
</evidence>
<evidence type="ECO:0000256" key="5">
    <source>
        <dbReference type="ARBA" id="ARBA00023204"/>
    </source>
</evidence>
<evidence type="ECO:0000256" key="7">
    <source>
        <dbReference type="HAMAP-Rule" id="MF_00201"/>
    </source>
</evidence>
<gene>
    <name evidence="7" type="primary">recO</name>
    <name evidence="9" type="ORF">VT99_12552</name>
    <name evidence="10" type="ORF">VU01_10612</name>
</gene>
<evidence type="ECO:0000256" key="2">
    <source>
        <dbReference type="ARBA" id="ARBA00021310"/>
    </source>
</evidence>
<reference evidence="11 12" key="1">
    <citation type="submission" date="2017-01" db="EMBL/GenBank/DDBJ databases">
        <title>The cable genome- insights into the physiology and evolution of filamentous bacteria capable of sulfide oxidation via long distance electron transfer.</title>
        <authorList>
            <person name="Schreiber L."/>
            <person name="Bjerg J.T."/>
            <person name="Boggild A."/>
            <person name="Van De Vossenberg J."/>
            <person name="Meysman F."/>
            <person name="Nielsen L.P."/>
            <person name="Schramm A."/>
            <person name="Kjeldsen K.U."/>
        </authorList>
    </citation>
    <scope>NUCLEOTIDE SEQUENCE [LARGE SCALE GENOMIC DNA]</scope>
    <source>
        <strain evidence="9">A2</strain>
        <strain evidence="10">A5</strain>
    </source>
</reference>
<dbReference type="InterPro" id="IPR037278">
    <property type="entry name" value="ARFGAP/RecO"/>
</dbReference>
<feature type="domain" description="DNA replication/recombination mediator RecO N-terminal" evidence="8">
    <location>
        <begin position="5"/>
        <end position="83"/>
    </location>
</feature>
<accession>A0A444IXY8</accession>
<evidence type="ECO:0000256" key="1">
    <source>
        <dbReference type="ARBA" id="ARBA00007452"/>
    </source>
</evidence>
<dbReference type="Gene3D" id="2.40.50.140">
    <property type="entry name" value="Nucleic acid-binding proteins"/>
    <property type="match status" value="1"/>
</dbReference>
<evidence type="ECO:0000256" key="6">
    <source>
        <dbReference type="ARBA" id="ARBA00033409"/>
    </source>
</evidence>
<evidence type="ECO:0000313" key="10">
    <source>
        <dbReference type="EMBL" id="RWX51928.1"/>
    </source>
</evidence>
<comment type="function">
    <text evidence="7">Involved in DNA repair and RecF pathway recombination.</text>
</comment>
<dbReference type="GO" id="GO:0043590">
    <property type="term" value="C:bacterial nucleoid"/>
    <property type="evidence" value="ECO:0007669"/>
    <property type="project" value="TreeGrafter"/>
</dbReference>
<dbReference type="EMBL" id="MTKQ01000255">
    <property type="protein sequence ID" value="RWX45771.1"/>
    <property type="molecule type" value="Genomic_DNA"/>
</dbReference>
<dbReference type="Proteomes" id="UP000286862">
    <property type="component" value="Unassembled WGS sequence"/>
</dbReference>
<name>A0A444IXY8_9BACT</name>
<dbReference type="InterPro" id="IPR022572">
    <property type="entry name" value="DNA_rep/recomb_RecO_N"/>
</dbReference>
<evidence type="ECO:0000256" key="4">
    <source>
        <dbReference type="ARBA" id="ARBA00023172"/>
    </source>
</evidence>
<dbReference type="Proteomes" id="UP000288892">
    <property type="component" value="Unassembled WGS sequence"/>
</dbReference>
<dbReference type="SUPFAM" id="SSF57863">
    <property type="entry name" value="ArfGap/RecO-like zinc finger"/>
    <property type="match status" value="1"/>
</dbReference>
<dbReference type="GO" id="GO:0006302">
    <property type="term" value="P:double-strand break repair"/>
    <property type="evidence" value="ECO:0007669"/>
    <property type="project" value="TreeGrafter"/>
</dbReference>
<evidence type="ECO:0000313" key="12">
    <source>
        <dbReference type="Proteomes" id="UP000288892"/>
    </source>
</evidence>
<dbReference type="InterPro" id="IPR003717">
    <property type="entry name" value="RecO"/>
</dbReference>
<protein>
    <recommendedName>
        <fullName evidence="2 7">DNA repair protein RecO</fullName>
    </recommendedName>
    <alternativeName>
        <fullName evidence="6 7">Recombination protein O</fullName>
    </alternativeName>
</protein>
<dbReference type="GO" id="GO:0006310">
    <property type="term" value="P:DNA recombination"/>
    <property type="evidence" value="ECO:0007669"/>
    <property type="project" value="UniProtKB-UniRule"/>
</dbReference>
<comment type="caution">
    <text evidence="9">The sequence shown here is derived from an EMBL/GenBank/DDBJ whole genome shotgun (WGS) entry which is preliminary data.</text>
</comment>
<dbReference type="SUPFAM" id="SSF50249">
    <property type="entry name" value="Nucleic acid-binding proteins"/>
    <property type="match status" value="1"/>
</dbReference>
<dbReference type="InterPro" id="IPR012340">
    <property type="entry name" value="NA-bd_OB-fold"/>
</dbReference>
<comment type="similarity">
    <text evidence="1 7">Belongs to the RecO family.</text>
</comment>
<proteinExistence type="inferred from homology"/>
<sequence>MPYRTCRTGCIVLKNVDFGESDRIVTLYSPDMGRFSAIAKGAKRSQKRFVNKLEEFSLLDISYRPAKHNRLHFLNEAELKEAFLSLRTDWQRYCPAMLANELVLRFTGEHDPDSRIFSLLHWLLESLHHGASPLPAVVFFHLHLLDACGYRPGLEHCATCSCSPDKNRGLSFVLQPGNGTLLCSRCSGNATRSRFTLSLQSLKFLQTAQGMTTKQMHRLQMPENVASECLYVLYSYSKYLLQCDIHSWSFLSQITGKRTGGKKTGE</sequence>
<dbReference type="NCBIfam" id="TIGR00613">
    <property type="entry name" value="reco"/>
    <property type="match status" value="1"/>
</dbReference>
<dbReference type="AlphaFoldDB" id="A0A444IXY8"/>
<dbReference type="HAMAP" id="MF_00201">
    <property type="entry name" value="RecO"/>
    <property type="match status" value="1"/>
</dbReference>
<dbReference type="InterPro" id="IPR042242">
    <property type="entry name" value="RecO_C"/>
</dbReference>
<dbReference type="PANTHER" id="PTHR33991:SF1">
    <property type="entry name" value="DNA REPAIR PROTEIN RECO"/>
    <property type="match status" value="1"/>
</dbReference>
<dbReference type="Pfam" id="PF02565">
    <property type="entry name" value="RecO_C"/>
    <property type="match status" value="1"/>
</dbReference>
<keyword evidence="12" id="KW-1185">Reference proteome</keyword>
<dbReference type="Pfam" id="PF11967">
    <property type="entry name" value="RecO_N"/>
    <property type="match status" value="1"/>
</dbReference>
<dbReference type="PANTHER" id="PTHR33991">
    <property type="entry name" value="DNA REPAIR PROTEIN RECO"/>
    <property type="match status" value="1"/>
</dbReference>
<keyword evidence="3 7" id="KW-0227">DNA damage</keyword>
<keyword evidence="4 7" id="KW-0233">DNA recombination</keyword>
<evidence type="ECO:0000313" key="11">
    <source>
        <dbReference type="Proteomes" id="UP000286862"/>
    </source>
</evidence>
<organism evidence="9 11">
    <name type="scientific">Candidatus Electrothrix marina</name>
    <dbReference type="NCBI Taxonomy" id="1859130"/>
    <lineage>
        <taxon>Bacteria</taxon>
        <taxon>Pseudomonadati</taxon>
        <taxon>Thermodesulfobacteriota</taxon>
        <taxon>Desulfobulbia</taxon>
        <taxon>Desulfobulbales</taxon>
        <taxon>Desulfobulbaceae</taxon>
        <taxon>Candidatus Electrothrix</taxon>
    </lineage>
</organism>
<evidence type="ECO:0000313" key="9">
    <source>
        <dbReference type="EMBL" id="RWX45771.1"/>
    </source>
</evidence>
<dbReference type="EMBL" id="MTKS01000061">
    <property type="protein sequence ID" value="RWX51928.1"/>
    <property type="molecule type" value="Genomic_DNA"/>
</dbReference>